<dbReference type="Proteomes" id="UP000182649">
    <property type="component" value="Unassembled WGS sequence"/>
</dbReference>
<name>A0A1I7IQB2_9PROT</name>
<dbReference type="RefSeq" id="WP_081363689.1">
    <property type="nucleotide sequence ID" value="NZ_FPBZ01000023.1"/>
</dbReference>
<dbReference type="OrthoDB" id="8565491at2"/>
<protein>
    <recommendedName>
        <fullName evidence="3">DUF4376 domain-containing protein</fullName>
    </recommendedName>
</protein>
<organism evidence="1 2">
    <name type="scientific">Nitrosospira multiformis</name>
    <dbReference type="NCBI Taxonomy" id="1231"/>
    <lineage>
        <taxon>Bacteria</taxon>
        <taxon>Pseudomonadati</taxon>
        <taxon>Pseudomonadota</taxon>
        <taxon>Betaproteobacteria</taxon>
        <taxon>Nitrosomonadales</taxon>
        <taxon>Nitrosomonadaceae</taxon>
        <taxon>Nitrosospira</taxon>
    </lineage>
</organism>
<evidence type="ECO:0000313" key="1">
    <source>
        <dbReference type="EMBL" id="SFU75096.1"/>
    </source>
</evidence>
<sequence>MRVTIIRDDSAVGVDGVFRRIDLSSLRANVRAVQWNGTSGHIEYDDTANTLFTNIAEFQSFVDLWKAAASEQITSLTAPSPDQMRAAALARINTAYQSKVRELTAVYPEEEVKSWALQEAEAKTWFSNPQAHTPWLDSAAEARSISKADLAAKITTKAAAFAGVHGQLTGKRQRLQDMIAALGDFPTPQQLDDIKW</sequence>
<reference evidence="1 2" key="1">
    <citation type="submission" date="2016-10" db="EMBL/GenBank/DDBJ databases">
        <authorList>
            <person name="de Groot N.N."/>
        </authorList>
    </citation>
    <scope>NUCLEOTIDE SEQUENCE [LARGE SCALE GENOMIC DNA]</scope>
    <source>
        <strain evidence="1 2">Nl14</strain>
    </source>
</reference>
<gene>
    <name evidence="1" type="ORF">SAMN05216417_12335</name>
</gene>
<evidence type="ECO:0000313" key="2">
    <source>
        <dbReference type="Proteomes" id="UP000182649"/>
    </source>
</evidence>
<dbReference type="EMBL" id="FPBZ01000023">
    <property type="protein sequence ID" value="SFU75096.1"/>
    <property type="molecule type" value="Genomic_DNA"/>
</dbReference>
<evidence type="ECO:0008006" key="3">
    <source>
        <dbReference type="Google" id="ProtNLM"/>
    </source>
</evidence>
<proteinExistence type="predicted"/>
<accession>A0A1I7IQB2</accession>
<dbReference type="AlphaFoldDB" id="A0A1I7IQB2"/>